<protein>
    <submittedName>
        <fullName evidence="1">Uncharacterized protein</fullName>
    </submittedName>
</protein>
<comment type="caution">
    <text evidence="1">The sequence shown here is derived from an EMBL/GenBank/DDBJ whole genome shotgun (WGS) entry which is preliminary data.</text>
</comment>
<evidence type="ECO:0000313" key="1">
    <source>
        <dbReference type="EMBL" id="KAL1252120.1"/>
    </source>
</evidence>
<dbReference type="Proteomes" id="UP001558613">
    <property type="component" value="Unassembled WGS sequence"/>
</dbReference>
<gene>
    <name evidence="1" type="ORF">QQF64_019916</name>
</gene>
<reference evidence="1 2" key="1">
    <citation type="submission" date="2023-09" db="EMBL/GenBank/DDBJ databases">
        <authorList>
            <person name="Wang M."/>
        </authorList>
    </citation>
    <scope>NUCLEOTIDE SEQUENCE [LARGE SCALE GENOMIC DNA]</scope>
    <source>
        <strain evidence="1">GT-2023</strain>
        <tissue evidence="1">Liver</tissue>
    </source>
</reference>
<evidence type="ECO:0000313" key="2">
    <source>
        <dbReference type="Proteomes" id="UP001558613"/>
    </source>
</evidence>
<accession>A0ABR3LI75</accession>
<sequence>MNCDRMAKLKLEHMCHRRRSGPLRLRPAVETTDDVLLSSTQAGVEFSQELKRGFWTHFCLYALYKPAFVKPKPWLGIIIIS</sequence>
<proteinExistence type="predicted"/>
<keyword evidence="2" id="KW-1185">Reference proteome</keyword>
<organism evidence="1 2">
    <name type="scientific">Cirrhinus molitorella</name>
    <name type="common">mud carp</name>
    <dbReference type="NCBI Taxonomy" id="172907"/>
    <lineage>
        <taxon>Eukaryota</taxon>
        <taxon>Metazoa</taxon>
        <taxon>Chordata</taxon>
        <taxon>Craniata</taxon>
        <taxon>Vertebrata</taxon>
        <taxon>Euteleostomi</taxon>
        <taxon>Actinopterygii</taxon>
        <taxon>Neopterygii</taxon>
        <taxon>Teleostei</taxon>
        <taxon>Ostariophysi</taxon>
        <taxon>Cypriniformes</taxon>
        <taxon>Cyprinidae</taxon>
        <taxon>Labeoninae</taxon>
        <taxon>Labeonini</taxon>
        <taxon>Cirrhinus</taxon>
    </lineage>
</organism>
<name>A0ABR3LI75_9TELE</name>
<dbReference type="EMBL" id="JAYMGO010000022">
    <property type="protein sequence ID" value="KAL1252120.1"/>
    <property type="molecule type" value="Genomic_DNA"/>
</dbReference>